<keyword evidence="3" id="KW-1185">Reference proteome</keyword>
<dbReference type="EMBL" id="JACHIA010000002">
    <property type="protein sequence ID" value="MBB6069509.1"/>
    <property type="molecule type" value="Genomic_DNA"/>
</dbReference>
<dbReference type="PANTHER" id="PTHR36503">
    <property type="entry name" value="BLR2520 PROTEIN"/>
    <property type="match status" value="1"/>
</dbReference>
<dbReference type="AlphaFoldDB" id="A0A841GSW2"/>
<proteinExistence type="predicted"/>
<protein>
    <recommendedName>
        <fullName evidence="1">VOC domain-containing protein</fullName>
    </recommendedName>
</protein>
<dbReference type="PROSITE" id="PS51819">
    <property type="entry name" value="VOC"/>
    <property type="match status" value="1"/>
</dbReference>
<comment type="caution">
    <text evidence="2">The sequence shown here is derived from an EMBL/GenBank/DDBJ whole genome shotgun (WGS) entry which is preliminary data.</text>
</comment>
<dbReference type="SUPFAM" id="SSF54593">
    <property type="entry name" value="Glyoxalase/Bleomycin resistance protein/Dihydroxybiphenyl dioxygenase"/>
    <property type="match status" value="1"/>
</dbReference>
<dbReference type="InterPro" id="IPR029068">
    <property type="entry name" value="Glyas_Bleomycin-R_OHBP_Dase"/>
</dbReference>
<dbReference type="InterPro" id="IPR004360">
    <property type="entry name" value="Glyas_Fos-R_dOase_dom"/>
</dbReference>
<dbReference type="Pfam" id="PF00903">
    <property type="entry name" value="Glyoxalase"/>
    <property type="match status" value="1"/>
</dbReference>
<organism evidence="2 3">
    <name type="scientific">Longimicrobium terrae</name>
    <dbReference type="NCBI Taxonomy" id="1639882"/>
    <lineage>
        <taxon>Bacteria</taxon>
        <taxon>Pseudomonadati</taxon>
        <taxon>Gemmatimonadota</taxon>
        <taxon>Longimicrobiia</taxon>
        <taxon>Longimicrobiales</taxon>
        <taxon>Longimicrobiaceae</taxon>
        <taxon>Longimicrobium</taxon>
    </lineage>
</organism>
<dbReference type="Proteomes" id="UP000582837">
    <property type="component" value="Unassembled WGS sequence"/>
</dbReference>
<dbReference type="Gene3D" id="3.10.180.10">
    <property type="entry name" value="2,3-Dihydroxybiphenyl 1,2-Dioxygenase, domain 1"/>
    <property type="match status" value="1"/>
</dbReference>
<dbReference type="InterPro" id="IPR037523">
    <property type="entry name" value="VOC_core"/>
</dbReference>
<dbReference type="PANTHER" id="PTHR36503:SF2">
    <property type="entry name" value="BLR2408 PROTEIN"/>
    <property type="match status" value="1"/>
</dbReference>
<evidence type="ECO:0000313" key="3">
    <source>
        <dbReference type="Proteomes" id="UP000582837"/>
    </source>
</evidence>
<feature type="domain" description="VOC" evidence="1">
    <location>
        <begin position="3"/>
        <end position="128"/>
    </location>
</feature>
<gene>
    <name evidence="2" type="ORF">HNQ61_001124</name>
</gene>
<sequence length="135" mass="14977">MSRSVFINLAVKDLRRSVDFFTALGFEFVPAFTDESATCMILSDTAHVMLLVHNRFKDFTKKEIVDSHTSTEVLVAVSAQSRQAVNEMVAAALANGGSPANEPQDHEGFMYGHSFQDPDGHIWEVMWMNPADLPS</sequence>
<reference evidence="2 3" key="1">
    <citation type="submission" date="2020-08" db="EMBL/GenBank/DDBJ databases">
        <title>Genomic Encyclopedia of Type Strains, Phase IV (KMG-IV): sequencing the most valuable type-strain genomes for metagenomic binning, comparative biology and taxonomic classification.</title>
        <authorList>
            <person name="Goeker M."/>
        </authorList>
    </citation>
    <scope>NUCLEOTIDE SEQUENCE [LARGE SCALE GENOMIC DNA]</scope>
    <source>
        <strain evidence="2 3">DSM 29007</strain>
    </source>
</reference>
<accession>A0A841GSW2</accession>
<evidence type="ECO:0000313" key="2">
    <source>
        <dbReference type="EMBL" id="MBB6069509.1"/>
    </source>
</evidence>
<dbReference type="RefSeq" id="WP_170037482.1">
    <property type="nucleotide sequence ID" value="NZ_JABDTL010000002.1"/>
</dbReference>
<evidence type="ECO:0000259" key="1">
    <source>
        <dbReference type="PROSITE" id="PS51819"/>
    </source>
</evidence>
<name>A0A841GSW2_9BACT</name>